<keyword evidence="3" id="KW-1185">Reference proteome</keyword>
<organism evidence="2 3">
    <name type="scientific">Mytilus galloprovincialis</name>
    <name type="common">Mediterranean mussel</name>
    <dbReference type="NCBI Taxonomy" id="29158"/>
    <lineage>
        <taxon>Eukaryota</taxon>
        <taxon>Metazoa</taxon>
        <taxon>Spiralia</taxon>
        <taxon>Lophotrochozoa</taxon>
        <taxon>Mollusca</taxon>
        <taxon>Bivalvia</taxon>
        <taxon>Autobranchia</taxon>
        <taxon>Pteriomorphia</taxon>
        <taxon>Mytilida</taxon>
        <taxon>Mytiloidea</taxon>
        <taxon>Mytilidae</taxon>
        <taxon>Mytilinae</taxon>
        <taxon>Mytilus</taxon>
    </lineage>
</organism>
<evidence type="ECO:0000313" key="2">
    <source>
        <dbReference type="EMBL" id="VDH97622.1"/>
    </source>
</evidence>
<dbReference type="EMBL" id="UYJE01000928">
    <property type="protein sequence ID" value="VDH97622.1"/>
    <property type="molecule type" value="Genomic_DNA"/>
</dbReference>
<accession>A0A8B6BZK4</accession>
<proteinExistence type="predicted"/>
<reference evidence="2" key="1">
    <citation type="submission" date="2018-11" db="EMBL/GenBank/DDBJ databases">
        <authorList>
            <person name="Alioto T."/>
            <person name="Alioto T."/>
        </authorList>
    </citation>
    <scope>NUCLEOTIDE SEQUENCE</scope>
</reference>
<dbReference type="Proteomes" id="UP000596742">
    <property type="component" value="Unassembled WGS sequence"/>
</dbReference>
<feature type="transmembrane region" description="Helical" evidence="1">
    <location>
        <begin position="25"/>
        <end position="44"/>
    </location>
</feature>
<keyword evidence="1" id="KW-0472">Membrane</keyword>
<dbReference type="AlphaFoldDB" id="A0A8B6BZK4"/>
<keyword evidence="1" id="KW-1133">Transmembrane helix</keyword>
<protein>
    <submittedName>
        <fullName evidence="2">Uncharacterized protein</fullName>
    </submittedName>
</protein>
<evidence type="ECO:0000256" key="1">
    <source>
        <dbReference type="SAM" id="Phobius"/>
    </source>
</evidence>
<evidence type="ECO:0000313" key="3">
    <source>
        <dbReference type="Proteomes" id="UP000596742"/>
    </source>
</evidence>
<gene>
    <name evidence="2" type="ORF">MGAL_10B040670</name>
</gene>
<keyword evidence="1" id="KW-0812">Transmembrane</keyword>
<comment type="caution">
    <text evidence="2">The sequence shown here is derived from an EMBL/GenBank/DDBJ whole genome shotgun (WGS) entry which is preliminary data.</text>
</comment>
<sequence>MDYCSQEVHEQIMNMFVTFTMKQSIRSVVLLTGLTTTSIVFLFLRKQKEDQESSKEMKTDFEIHLNRTLKYILAGHEYHSQCVFTVSKTMKELPVEPAFEIEMIKEDEQKDVEKIQRELSIPEAIQMNGKDGHFLFCISVTTVLSREIFKLPFIITKLPKHIKKKNIVLVFTSKHTEQQITESKEILERNAHVNYFFGGSPVLSVSDKPVEMFYPFSLSIPAHSLRYSAYLGRLAKFKKTIV</sequence>
<name>A0A8B6BZK4_MYTGA</name>